<reference evidence="1 2" key="1">
    <citation type="submission" date="2018-10" db="EMBL/GenBank/DDBJ databases">
        <title>Genome assembly for a Yunnan-Guizhou Plateau 3E fish, Anabarilius grahami (Regan), and its evolutionary and genetic applications.</title>
        <authorList>
            <person name="Jiang W."/>
        </authorList>
    </citation>
    <scope>NUCLEOTIDE SEQUENCE [LARGE SCALE GENOMIC DNA]</scope>
    <source>
        <strain evidence="1">AG-KIZ</strain>
        <tissue evidence="1">Muscle</tissue>
    </source>
</reference>
<dbReference type="SUPFAM" id="SSF47113">
    <property type="entry name" value="Histone-fold"/>
    <property type="match status" value="1"/>
</dbReference>
<dbReference type="AlphaFoldDB" id="A0A3N0YFS7"/>
<organism evidence="1 2">
    <name type="scientific">Anabarilius grahami</name>
    <name type="common">Kanglang fish</name>
    <name type="synonym">Barilius grahami</name>
    <dbReference type="NCBI Taxonomy" id="495550"/>
    <lineage>
        <taxon>Eukaryota</taxon>
        <taxon>Metazoa</taxon>
        <taxon>Chordata</taxon>
        <taxon>Craniata</taxon>
        <taxon>Vertebrata</taxon>
        <taxon>Euteleostomi</taxon>
        <taxon>Actinopterygii</taxon>
        <taxon>Neopterygii</taxon>
        <taxon>Teleostei</taxon>
        <taxon>Ostariophysi</taxon>
        <taxon>Cypriniformes</taxon>
        <taxon>Xenocyprididae</taxon>
        <taxon>Xenocypridinae</taxon>
        <taxon>Xenocypridinae incertae sedis</taxon>
        <taxon>Anabarilius</taxon>
    </lineage>
</organism>
<proteinExistence type="predicted"/>
<dbReference type="OrthoDB" id="9049584at2759"/>
<dbReference type="InterPro" id="IPR009072">
    <property type="entry name" value="Histone-fold"/>
</dbReference>
<name>A0A3N0YFS7_ANAGA</name>
<comment type="caution">
    <text evidence="1">The sequence shown here is derived from an EMBL/GenBank/DDBJ whole genome shotgun (WGS) entry which is preliminary data.</text>
</comment>
<evidence type="ECO:0000313" key="1">
    <source>
        <dbReference type="EMBL" id="ROL45105.1"/>
    </source>
</evidence>
<dbReference type="EMBL" id="RJVU01042605">
    <property type="protein sequence ID" value="ROL45105.1"/>
    <property type="molecule type" value="Genomic_DNA"/>
</dbReference>
<dbReference type="Proteomes" id="UP000281406">
    <property type="component" value="Unassembled WGS sequence"/>
</dbReference>
<protein>
    <submittedName>
        <fullName evidence="1">Histone H2B</fullName>
    </submittedName>
</protein>
<dbReference type="GO" id="GO:0046982">
    <property type="term" value="F:protein heterodimerization activity"/>
    <property type="evidence" value="ECO:0007669"/>
    <property type="project" value="InterPro"/>
</dbReference>
<keyword evidence="2" id="KW-1185">Reference proteome</keyword>
<sequence length="97" mass="11229">MKTSSDRRLKSLKSLKSVKTNWTRKQSIKKYSAYIYKIEKELSIDESDAAYLMRNLADVHAQVGTEAARLSKFNRRRVITQRELHNAAVRALQDKCA</sequence>
<gene>
    <name evidence="1" type="ORF">DPX16_1785</name>
</gene>
<dbReference type="Gene3D" id="1.10.20.10">
    <property type="entry name" value="Histone, subunit A"/>
    <property type="match status" value="1"/>
</dbReference>
<evidence type="ECO:0000313" key="2">
    <source>
        <dbReference type="Proteomes" id="UP000281406"/>
    </source>
</evidence>
<accession>A0A3N0YFS7</accession>